<evidence type="ECO:0000313" key="3">
    <source>
        <dbReference type="Proteomes" id="UP000260649"/>
    </source>
</evidence>
<reference evidence="2 3" key="1">
    <citation type="submission" date="2018-07" db="EMBL/GenBank/DDBJ databases">
        <title>GABA Modulating Bacteria of the Human Gut Microbiota.</title>
        <authorList>
            <person name="Strandwitz P."/>
            <person name="Kim K.H."/>
            <person name="Terekhova D."/>
            <person name="Liu J.K."/>
            <person name="Sharma A."/>
            <person name="Levering J."/>
            <person name="Mcdonald D."/>
            <person name="Dietrich D."/>
            <person name="Ramadhar T.R."/>
            <person name="Lekbua A."/>
            <person name="Mroue N."/>
            <person name="Liston C."/>
            <person name="Stewart E.J."/>
            <person name="Dubin M.J."/>
            <person name="Zengler K."/>
            <person name="Knight R."/>
            <person name="Gilbert J.A."/>
            <person name="Clardy J."/>
            <person name="Lewis K."/>
        </authorList>
    </citation>
    <scope>NUCLEOTIDE SEQUENCE [LARGE SCALE GENOMIC DNA]</scope>
    <source>
        <strain evidence="2 3">KLE1738</strain>
    </source>
</reference>
<accession>A0A3E2B472</accession>
<comment type="caution">
    <text evidence="2">The sequence shown here is derived from an EMBL/GenBank/DDBJ whole genome shotgun (WGS) entry which is preliminary data.</text>
</comment>
<keyword evidence="1" id="KW-0732">Signal</keyword>
<dbReference type="Proteomes" id="UP000260649">
    <property type="component" value="Unassembled WGS sequence"/>
</dbReference>
<evidence type="ECO:0000256" key="1">
    <source>
        <dbReference type="SAM" id="SignalP"/>
    </source>
</evidence>
<keyword evidence="3" id="KW-1185">Reference proteome</keyword>
<dbReference type="AlphaFoldDB" id="A0A3E2B472"/>
<dbReference type="EMBL" id="QQRQ01000006">
    <property type="protein sequence ID" value="RFT06818.1"/>
    <property type="molecule type" value="Genomic_DNA"/>
</dbReference>
<evidence type="ECO:0000313" key="2">
    <source>
        <dbReference type="EMBL" id="RFT06818.1"/>
    </source>
</evidence>
<gene>
    <name evidence="2" type="ORF">DV520_05035</name>
</gene>
<feature type="chain" id="PRO_5017642152" evidence="1">
    <location>
        <begin position="25"/>
        <end position="238"/>
    </location>
</feature>
<protein>
    <submittedName>
        <fullName evidence="2">Uncharacterized protein</fullName>
    </submittedName>
</protein>
<organism evidence="2 3">
    <name type="scientific">Evtepia gabavorous</name>
    <dbReference type="NCBI Taxonomy" id="2211183"/>
    <lineage>
        <taxon>Bacteria</taxon>
        <taxon>Bacillati</taxon>
        <taxon>Bacillota</taxon>
        <taxon>Clostridia</taxon>
        <taxon>Eubacteriales</taxon>
        <taxon>Evtepia</taxon>
    </lineage>
</organism>
<dbReference type="RefSeq" id="WP_117141996.1">
    <property type="nucleotide sequence ID" value="NZ_CAKXKJ010000006.1"/>
</dbReference>
<name>A0A3E2B472_9FIRM</name>
<feature type="signal peptide" evidence="1">
    <location>
        <begin position="1"/>
        <end position="24"/>
    </location>
</feature>
<sequence length="238" mass="25891">MKKRLASLVIGLSVALSLAIPVGAAEMKTPVTEFESVTKEETIIHDVEFLSDATITTEDLGNDTYAIQLRNQEEPYINSESGESSSTTATIVAFGEEEFQEIEQSVQAAVSSASKKKESGWIYMGNSAYAEITINYNYKSSSRGTLYKMTSATVKALVRDGTSLKNRSVEFVSMMADYNGGRHKVSVPSGSSTYTAQAPSSWPYVSSNGLLYGVYFHFTAVRPGGSSQAYTFYNDLFG</sequence>
<dbReference type="GeneID" id="97995099"/>
<proteinExistence type="predicted"/>